<dbReference type="Proteomes" id="UP000261828">
    <property type="component" value="Unassembled WGS sequence"/>
</dbReference>
<dbReference type="OrthoDB" id="9804942at2"/>
<evidence type="ECO:0000313" key="1">
    <source>
        <dbReference type="EMBL" id="RDY61070.1"/>
    </source>
</evidence>
<name>A0A371JTB9_9FLAO</name>
<gene>
    <name evidence="1" type="ORF">DX873_02545</name>
</gene>
<dbReference type="AlphaFoldDB" id="A0A371JTB9"/>
<organism evidence="1 2">
    <name type="scientific">Flagellimonas nanhaiensis</name>
    <dbReference type="NCBI Taxonomy" id="2292706"/>
    <lineage>
        <taxon>Bacteria</taxon>
        <taxon>Pseudomonadati</taxon>
        <taxon>Bacteroidota</taxon>
        <taxon>Flavobacteriia</taxon>
        <taxon>Flavobacteriales</taxon>
        <taxon>Flavobacteriaceae</taxon>
        <taxon>Flagellimonas</taxon>
    </lineage>
</organism>
<accession>A0A371JTB9</accession>
<dbReference type="InterPro" id="IPR007922">
    <property type="entry name" value="DciA-like"/>
</dbReference>
<dbReference type="PANTHER" id="PTHR36456:SF1">
    <property type="entry name" value="UPF0232 PROTEIN SCO3875"/>
    <property type="match status" value="1"/>
</dbReference>
<keyword evidence="2" id="KW-1185">Reference proteome</keyword>
<protein>
    <submittedName>
        <fullName evidence="1">DUF721 domain-containing protein</fullName>
    </submittedName>
</protein>
<proteinExistence type="predicted"/>
<dbReference type="EMBL" id="QTJX01000001">
    <property type="protein sequence ID" value="RDY61070.1"/>
    <property type="molecule type" value="Genomic_DNA"/>
</dbReference>
<comment type="caution">
    <text evidence="1">The sequence shown here is derived from an EMBL/GenBank/DDBJ whole genome shotgun (WGS) entry which is preliminary data.</text>
</comment>
<dbReference type="Pfam" id="PF05258">
    <property type="entry name" value="DciA"/>
    <property type="match status" value="1"/>
</dbReference>
<dbReference type="PANTHER" id="PTHR36456">
    <property type="entry name" value="UPF0232 PROTEIN SCO3875"/>
    <property type="match status" value="1"/>
</dbReference>
<evidence type="ECO:0000313" key="2">
    <source>
        <dbReference type="Proteomes" id="UP000261828"/>
    </source>
</evidence>
<reference evidence="1 2" key="1">
    <citation type="submission" date="2018-08" db="EMBL/GenBank/DDBJ databases">
        <title>Muricauda nanhaiensis sp. nov., isolated from seawater of the South China Sea.</title>
        <authorList>
            <person name="Dang Y."/>
        </authorList>
    </citation>
    <scope>NUCLEOTIDE SEQUENCE [LARGE SCALE GENOMIC DNA]</scope>
    <source>
        <strain evidence="1 2">SM1704</strain>
    </source>
</reference>
<dbReference type="RefSeq" id="WP_116182953.1">
    <property type="nucleotide sequence ID" value="NZ_QTJX01000001.1"/>
</dbReference>
<sequence length="98" mass="11035">MAKRNNSHIPLSDALKEFIAENKLQKGMDKVDAKEAWAKLMGNGVNNYTSSVELRNETLFVSLSSSVLREELSLGKTKIIAMMNEELGRELIKKLVLR</sequence>